<reference evidence="1" key="1">
    <citation type="submission" date="2018-06" db="EMBL/GenBank/DDBJ databases">
        <authorList>
            <person name="Zhirakovskaya E."/>
        </authorList>
    </citation>
    <scope>NUCLEOTIDE SEQUENCE</scope>
</reference>
<dbReference type="AlphaFoldDB" id="A0A3B1E869"/>
<dbReference type="EMBL" id="UOGK01000445">
    <property type="protein sequence ID" value="VAX40797.1"/>
    <property type="molecule type" value="Genomic_DNA"/>
</dbReference>
<evidence type="ECO:0000313" key="1">
    <source>
        <dbReference type="EMBL" id="VAX40797.1"/>
    </source>
</evidence>
<proteinExistence type="predicted"/>
<accession>A0A3B1E869</accession>
<sequence length="127" mass="14223">MNLIDFNPGITLDGEEIAVSFGGREVWRLHWGDVVEIVIWRDEQAGDEGLCFGLRTLTMKPGEYLGVNDGATGFAEALEEIDRRFESAYTMKWQEAVFPPMATQWAVVYGVPTGRAERAEVIWPEAA</sequence>
<protein>
    <submittedName>
        <fullName evidence="1">Uncharacterized protein</fullName>
    </submittedName>
</protein>
<gene>
    <name evidence="1" type="ORF">MNBD_PLANCTO03-2154</name>
</gene>
<name>A0A3B1E869_9ZZZZ</name>
<organism evidence="1">
    <name type="scientific">hydrothermal vent metagenome</name>
    <dbReference type="NCBI Taxonomy" id="652676"/>
    <lineage>
        <taxon>unclassified sequences</taxon>
        <taxon>metagenomes</taxon>
        <taxon>ecological metagenomes</taxon>
    </lineage>
</organism>